<keyword evidence="3" id="KW-1185">Reference proteome</keyword>
<comment type="caution">
    <text evidence="2">The sequence shown here is derived from an EMBL/GenBank/DDBJ whole genome shotgun (WGS) entry which is preliminary data.</text>
</comment>
<evidence type="ECO:0000313" key="2">
    <source>
        <dbReference type="EMBL" id="PON57448.1"/>
    </source>
</evidence>
<accession>A0A2P5C8S0</accession>
<dbReference type="Proteomes" id="UP000237105">
    <property type="component" value="Unassembled WGS sequence"/>
</dbReference>
<reference evidence="3" key="1">
    <citation type="submission" date="2016-06" db="EMBL/GenBank/DDBJ databases">
        <title>Parallel loss of symbiosis genes in relatives of nitrogen-fixing non-legume Parasponia.</title>
        <authorList>
            <person name="Van Velzen R."/>
            <person name="Holmer R."/>
            <person name="Bu F."/>
            <person name="Rutten L."/>
            <person name="Van Zeijl A."/>
            <person name="Liu W."/>
            <person name="Santuari L."/>
            <person name="Cao Q."/>
            <person name="Sharma T."/>
            <person name="Shen D."/>
            <person name="Roswanjaya Y."/>
            <person name="Wardhani T."/>
            <person name="Kalhor M.S."/>
            <person name="Jansen J."/>
            <person name="Van den Hoogen J."/>
            <person name="Gungor B."/>
            <person name="Hartog M."/>
            <person name="Hontelez J."/>
            <person name="Verver J."/>
            <person name="Yang W.-C."/>
            <person name="Schijlen E."/>
            <person name="Repin R."/>
            <person name="Schilthuizen M."/>
            <person name="Schranz E."/>
            <person name="Heidstra R."/>
            <person name="Miyata K."/>
            <person name="Fedorova E."/>
            <person name="Kohlen W."/>
            <person name="Bisseling T."/>
            <person name="Smit S."/>
            <person name="Geurts R."/>
        </authorList>
    </citation>
    <scope>NUCLEOTIDE SEQUENCE [LARGE SCALE GENOMIC DNA]</scope>
    <source>
        <strain evidence="3">cv. WU1-14</strain>
    </source>
</reference>
<sequence length="24" mass="2904">MPELHQSQNTMNLRNPKTRIPERL</sequence>
<feature type="compositionally biased region" description="Polar residues" evidence="1">
    <location>
        <begin position="1"/>
        <end position="15"/>
    </location>
</feature>
<gene>
    <name evidence="2" type="ORF">PanWU01x14_173540</name>
</gene>
<name>A0A2P5C8S0_PARAD</name>
<evidence type="ECO:0000256" key="1">
    <source>
        <dbReference type="SAM" id="MobiDB-lite"/>
    </source>
</evidence>
<protein>
    <submittedName>
        <fullName evidence="2">Uncharacterized protein</fullName>
    </submittedName>
</protein>
<proteinExistence type="predicted"/>
<feature type="region of interest" description="Disordered" evidence="1">
    <location>
        <begin position="1"/>
        <end position="24"/>
    </location>
</feature>
<organism evidence="2 3">
    <name type="scientific">Parasponia andersonii</name>
    <name type="common">Sponia andersonii</name>
    <dbReference type="NCBI Taxonomy" id="3476"/>
    <lineage>
        <taxon>Eukaryota</taxon>
        <taxon>Viridiplantae</taxon>
        <taxon>Streptophyta</taxon>
        <taxon>Embryophyta</taxon>
        <taxon>Tracheophyta</taxon>
        <taxon>Spermatophyta</taxon>
        <taxon>Magnoliopsida</taxon>
        <taxon>eudicotyledons</taxon>
        <taxon>Gunneridae</taxon>
        <taxon>Pentapetalae</taxon>
        <taxon>rosids</taxon>
        <taxon>fabids</taxon>
        <taxon>Rosales</taxon>
        <taxon>Cannabaceae</taxon>
        <taxon>Parasponia</taxon>
    </lineage>
</organism>
<dbReference type="EMBL" id="JXTB01000159">
    <property type="protein sequence ID" value="PON57448.1"/>
    <property type="molecule type" value="Genomic_DNA"/>
</dbReference>
<evidence type="ECO:0000313" key="3">
    <source>
        <dbReference type="Proteomes" id="UP000237105"/>
    </source>
</evidence>
<dbReference type="AlphaFoldDB" id="A0A2P5C8S0"/>